<comment type="similarity">
    <text evidence="3 13">Belongs to the multicopper oxidase family.</text>
</comment>
<dbReference type="CDD" id="cd13849">
    <property type="entry name" value="CuRO_1_LCC_plant"/>
    <property type="match status" value="1"/>
</dbReference>
<dbReference type="PROSITE" id="PS00080">
    <property type="entry name" value="MULTICOPPER_OXIDASE2"/>
    <property type="match status" value="1"/>
</dbReference>
<evidence type="ECO:0000256" key="3">
    <source>
        <dbReference type="ARBA" id="ARBA00010609"/>
    </source>
</evidence>
<evidence type="ECO:0000259" key="16">
    <source>
        <dbReference type="Pfam" id="PF07732"/>
    </source>
</evidence>
<evidence type="ECO:0000313" key="18">
    <source>
        <dbReference type="Proteomes" id="UP000243975"/>
    </source>
</evidence>
<dbReference type="InterPro" id="IPR011706">
    <property type="entry name" value="Cu-oxidase_C"/>
</dbReference>
<keyword evidence="10 13" id="KW-0186">Copper</keyword>
<dbReference type="Gramene" id="KVH97310">
    <property type="protein sequence ID" value="KVH97310"/>
    <property type="gene ID" value="Ccrd_000589"/>
</dbReference>
<comment type="subcellular location">
    <subcellularLocation>
        <location evidence="2 13">Secreted</location>
        <location evidence="2 13">Extracellular space</location>
        <location evidence="2 13">Apoplast</location>
    </subcellularLocation>
</comment>
<dbReference type="InterPro" id="IPR011707">
    <property type="entry name" value="Cu-oxidase-like_N"/>
</dbReference>
<gene>
    <name evidence="17" type="ORF">Ccrd_000589</name>
</gene>
<accession>A0A103XUS9</accession>
<dbReference type="InterPro" id="IPR033138">
    <property type="entry name" value="Cu_oxidase_CS"/>
</dbReference>
<keyword evidence="5 13" id="KW-0052">Apoplast</keyword>
<comment type="caution">
    <text evidence="17">The sequence shown here is derived from an EMBL/GenBank/DDBJ whole genome shotgun (WGS) entry which is preliminary data.</text>
</comment>
<comment type="catalytic activity">
    <reaction evidence="1 13">
        <text>4 hydroquinone + O2 = 4 benzosemiquinone + 2 H2O</text>
        <dbReference type="Rhea" id="RHEA:11276"/>
        <dbReference type="ChEBI" id="CHEBI:15377"/>
        <dbReference type="ChEBI" id="CHEBI:15379"/>
        <dbReference type="ChEBI" id="CHEBI:17594"/>
        <dbReference type="ChEBI" id="CHEBI:17977"/>
        <dbReference type="EC" id="1.10.3.2"/>
    </reaction>
</comment>
<dbReference type="InterPro" id="IPR034288">
    <property type="entry name" value="CuRO_1_LCC"/>
</dbReference>
<evidence type="ECO:0000256" key="12">
    <source>
        <dbReference type="ARBA" id="ARBA00023185"/>
    </source>
</evidence>
<dbReference type="PROSITE" id="PS00079">
    <property type="entry name" value="MULTICOPPER_OXIDASE1"/>
    <property type="match status" value="1"/>
</dbReference>
<evidence type="ECO:0000256" key="9">
    <source>
        <dbReference type="ARBA" id="ARBA00023002"/>
    </source>
</evidence>
<dbReference type="AlphaFoldDB" id="A0A103XUS9"/>
<evidence type="ECO:0000256" key="11">
    <source>
        <dbReference type="ARBA" id="ARBA00023180"/>
    </source>
</evidence>
<dbReference type="GO" id="GO:0046274">
    <property type="term" value="P:lignin catabolic process"/>
    <property type="evidence" value="ECO:0007669"/>
    <property type="project" value="UniProtKB-KW"/>
</dbReference>
<evidence type="ECO:0000256" key="5">
    <source>
        <dbReference type="ARBA" id="ARBA00022523"/>
    </source>
</evidence>
<proteinExistence type="inferred from homology"/>
<dbReference type="Pfam" id="PF00394">
    <property type="entry name" value="Cu-oxidase"/>
    <property type="match status" value="1"/>
</dbReference>
<feature type="chain" id="PRO_5006989409" description="Laccase" evidence="13">
    <location>
        <begin position="31"/>
        <end position="601"/>
    </location>
</feature>
<feature type="domain" description="Plastocyanin-like" evidence="14">
    <location>
        <begin position="195"/>
        <end position="346"/>
    </location>
</feature>
<evidence type="ECO:0000256" key="7">
    <source>
        <dbReference type="ARBA" id="ARBA00022723"/>
    </source>
</evidence>
<evidence type="ECO:0000259" key="14">
    <source>
        <dbReference type="Pfam" id="PF00394"/>
    </source>
</evidence>
<keyword evidence="12 13" id="KW-0439">Lignin degradation</keyword>
<dbReference type="Proteomes" id="UP000243975">
    <property type="component" value="Unassembled WGS sequence"/>
</dbReference>
<dbReference type="InterPro" id="IPR008972">
    <property type="entry name" value="Cupredoxin"/>
</dbReference>
<feature type="domain" description="Plastocyanin-like" evidence="16">
    <location>
        <begin position="45"/>
        <end position="95"/>
    </location>
</feature>
<keyword evidence="6 13" id="KW-0964">Secreted</keyword>
<dbReference type="InterPro" id="IPR034289">
    <property type="entry name" value="CuRO_3_LCC"/>
</dbReference>
<dbReference type="InterPro" id="IPR045087">
    <property type="entry name" value="Cu-oxidase_fam"/>
</dbReference>
<name>A0A103XUS9_CYNCS</name>
<dbReference type="PANTHER" id="PTHR11709">
    <property type="entry name" value="MULTI-COPPER OXIDASE"/>
    <property type="match status" value="1"/>
</dbReference>
<comment type="cofactor">
    <cofactor evidence="13">
        <name>Cu cation</name>
        <dbReference type="ChEBI" id="CHEBI:23378"/>
    </cofactor>
    <text evidence="13">Binds 4 Cu cations per monomer.</text>
</comment>
<evidence type="ECO:0000256" key="8">
    <source>
        <dbReference type="ARBA" id="ARBA00022737"/>
    </source>
</evidence>
<evidence type="ECO:0000256" key="10">
    <source>
        <dbReference type="ARBA" id="ARBA00023008"/>
    </source>
</evidence>
<dbReference type="Pfam" id="PF07731">
    <property type="entry name" value="Cu-oxidase_2"/>
    <property type="match status" value="1"/>
</dbReference>
<keyword evidence="8 13" id="KW-0677">Repeat</keyword>
<dbReference type="EC" id="1.10.3.2" evidence="4 13"/>
<dbReference type="CDD" id="cd13897">
    <property type="entry name" value="CuRO_3_LCC_plant"/>
    <property type="match status" value="1"/>
</dbReference>
<dbReference type="OMA" id="QAWQGIF"/>
<dbReference type="Gene3D" id="2.60.40.420">
    <property type="entry name" value="Cupredoxins - blue copper proteins"/>
    <property type="match status" value="3"/>
</dbReference>
<keyword evidence="9 13" id="KW-0560">Oxidoreductase</keyword>
<dbReference type="InterPro" id="IPR002355">
    <property type="entry name" value="Cu_oxidase_Cu_BS"/>
</dbReference>
<evidence type="ECO:0000313" key="17">
    <source>
        <dbReference type="EMBL" id="KVH97310.1"/>
    </source>
</evidence>
<evidence type="ECO:0000256" key="2">
    <source>
        <dbReference type="ARBA" id="ARBA00004271"/>
    </source>
</evidence>
<dbReference type="GO" id="GO:0005507">
    <property type="term" value="F:copper ion binding"/>
    <property type="evidence" value="ECO:0007669"/>
    <property type="project" value="InterPro"/>
</dbReference>
<dbReference type="NCBIfam" id="TIGR03389">
    <property type="entry name" value="laccase"/>
    <property type="match status" value="1"/>
</dbReference>
<dbReference type="GO" id="GO:0048046">
    <property type="term" value="C:apoplast"/>
    <property type="evidence" value="ECO:0007669"/>
    <property type="project" value="UniProtKB-SubCell"/>
</dbReference>
<comment type="function">
    <text evidence="13">Lignin degradation and detoxification of lignin-derived products.</text>
</comment>
<evidence type="ECO:0000259" key="15">
    <source>
        <dbReference type="Pfam" id="PF07731"/>
    </source>
</evidence>
<dbReference type="Pfam" id="PF07732">
    <property type="entry name" value="Cu-oxidase_3"/>
    <property type="match status" value="2"/>
</dbReference>
<dbReference type="GO" id="GO:0052716">
    <property type="term" value="F:hydroquinone:oxygen oxidoreductase activity"/>
    <property type="evidence" value="ECO:0007669"/>
    <property type="project" value="UniProtKB-EC"/>
</dbReference>
<dbReference type="PANTHER" id="PTHR11709:SF324">
    <property type="entry name" value="LACCASE-6"/>
    <property type="match status" value="1"/>
</dbReference>
<dbReference type="SMR" id="A0A103XUS9"/>
<dbReference type="STRING" id="59895.A0A103XUS9"/>
<feature type="signal peptide" evidence="13">
    <location>
        <begin position="1"/>
        <end position="30"/>
    </location>
</feature>
<dbReference type="EMBL" id="LEKV01003840">
    <property type="protein sequence ID" value="KVH97310.1"/>
    <property type="molecule type" value="Genomic_DNA"/>
</dbReference>
<keyword evidence="13" id="KW-0732">Signal</keyword>
<dbReference type="CDD" id="cd13875">
    <property type="entry name" value="CuRO_2_LCC_plant"/>
    <property type="match status" value="1"/>
</dbReference>
<dbReference type="InterPro" id="IPR001117">
    <property type="entry name" value="Cu-oxidase_2nd"/>
</dbReference>
<evidence type="ECO:0000256" key="6">
    <source>
        <dbReference type="ARBA" id="ARBA00022525"/>
    </source>
</evidence>
<feature type="domain" description="Plastocyanin-like" evidence="16">
    <location>
        <begin position="121"/>
        <end position="183"/>
    </location>
</feature>
<evidence type="ECO:0000256" key="1">
    <source>
        <dbReference type="ARBA" id="ARBA00000349"/>
    </source>
</evidence>
<keyword evidence="18" id="KW-1185">Reference proteome</keyword>
<reference evidence="17 18" key="1">
    <citation type="journal article" date="2016" name="Sci. Rep.">
        <title>The genome sequence of the outbreeding globe artichoke constructed de novo incorporating a phase-aware low-pass sequencing strategy of F1 progeny.</title>
        <authorList>
            <person name="Scaglione D."/>
            <person name="Reyes-Chin-Wo S."/>
            <person name="Acquadro A."/>
            <person name="Froenicke L."/>
            <person name="Portis E."/>
            <person name="Beitel C."/>
            <person name="Tirone M."/>
            <person name="Mauro R."/>
            <person name="Lo Monaco A."/>
            <person name="Mauromicale G."/>
            <person name="Faccioli P."/>
            <person name="Cattivelli L."/>
            <person name="Rieseberg L."/>
            <person name="Michelmore R."/>
            <person name="Lanteri S."/>
        </authorList>
    </citation>
    <scope>NUCLEOTIDE SEQUENCE [LARGE SCALE GENOMIC DNA]</scope>
    <source>
        <strain evidence="17">2C</strain>
    </source>
</reference>
<dbReference type="InterPro" id="IPR017761">
    <property type="entry name" value="Laccase"/>
</dbReference>
<evidence type="ECO:0000256" key="13">
    <source>
        <dbReference type="RuleBase" id="RU361119"/>
    </source>
</evidence>
<protein>
    <recommendedName>
        <fullName evidence="4 13">Laccase</fullName>
        <ecNumber evidence="4 13">1.10.3.2</ecNumber>
    </recommendedName>
    <alternativeName>
        <fullName evidence="13">Benzenediol:oxygen oxidoreductase</fullName>
    </alternativeName>
    <alternativeName>
        <fullName evidence="13">Diphenol oxidase</fullName>
    </alternativeName>
    <alternativeName>
        <fullName evidence="13">Urishiol oxidase</fullName>
    </alternativeName>
</protein>
<dbReference type="InterPro" id="IPR034285">
    <property type="entry name" value="CuRO_2_LCC"/>
</dbReference>
<keyword evidence="7 13" id="KW-0479">Metal-binding</keyword>
<dbReference type="SUPFAM" id="SSF49503">
    <property type="entry name" value="Cupredoxins"/>
    <property type="match status" value="3"/>
</dbReference>
<feature type="domain" description="Plastocyanin-like" evidence="15">
    <location>
        <begin position="468"/>
        <end position="584"/>
    </location>
</feature>
<sequence length="601" mass="67138">MAMAKLVNSFNYLLISLLFLCAHNMLHAMAQWPKGGSTRFYDFKVQMLKVNKLCSTREIVTINQMYPGPVVYAQEDDRIIVKLTNETPYNATIHWYITLVWDILGSFDLNLTLLFHPNIRHGVRQMLSCWSDGPSYITQCPVQSGQTFTYEFTLVKQKGTLFWHAHFSWLRATVYGALIIYPKTGVPYPFKYPYEEHTVILGEYWQRDLVQLEKNVTTSGGGSPVADAYTINGHPGPNYNCSTNDVYKINVVPGKTYMLRLIGALLNMESFFTIANHKLTIVEADGEYTKPFTTDRVMLGPGHTLNVLVTANQKIGRYSMAMGPYMSAKNVPFQNITSIAYFQYLGATPNSVALPAPLPRFDDNLAVKTVMDGLKSLDIADVPKEIDTNLFFTIGLNVNKCGSRTPNQNCQGVNGGVMAASMNNNSFIRPNFSILRAYYDHINGHFTEDFPGSPLRFYDFVNGAPNSPPNNTGSMNGTRTKVLEFGSRVQLILQDTGTITTENHPIHLHGYSFYVVGYGSGNYNPQTAIFNLVDPPYMNTIGVPVGGWAAIRFVADNPGVWFMHCHLEIHLSWGLAVALIVKNGQGPMETLPHPPADMPRC</sequence>
<organism evidence="17 18">
    <name type="scientific">Cynara cardunculus var. scolymus</name>
    <name type="common">Globe artichoke</name>
    <name type="synonym">Cynara scolymus</name>
    <dbReference type="NCBI Taxonomy" id="59895"/>
    <lineage>
        <taxon>Eukaryota</taxon>
        <taxon>Viridiplantae</taxon>
        <taxon>Streptophyta</taxon>
        <taxon>Embryophyta</taxon>
        <taxon>Tracheophyta</taxon>
        <taxon>Spermatophyta</taxon>
        <taxon>Magnoliopsida</taxon>
        <taxon>eudicotyledons</taxon>
        <taxon>Gunneridae</taxon>
        <taxon>Pentapetalae</taxon>
        <taxon>asterids</taxon>
        <taxon>campanulids</taxon>
        <taxon>Asterales</taxon>
        <taxon>Asteraceae</taxon>
        <taxon>Carduoideae</taxon>
        <taxon>Cardueae</taxon>
        <taxon>Carduinae</taxon>
        <taxon>Cynara</taxon>
    </lineage>
</organism>
<evidence type="ECO:0000256" key="4">
    <source>
        <dbReference type="ARBA" id="ARBA00012297"/>
    </source>
</evidence>
<keyword evidence="11" id="KW-0325">Glycoprotein</keyword>